<protein>
    <submittedName>
        <fullName evidence="1">Uncharacterized protein</fullName>
    </submittedName>
</protein>
<proteinExistence type="predicted"/>
<evidence type="ECO:0000313" key="2">
    <source>
        <dbReference type="Proteomes" id="UP001497535"/>
    </source>
</evidence>
<keyword evidence="2" id="KW-1185">Reference proteome</keyword>
<comment type="caution">
    <text evidence="1">The sequence shown here is derived from an EMBL/GenBank/DDBJ whole genome shotgun (WGS) entry which is preliminary data.</text>
</comment>
<reference evidence="1" key="1">
    <citation type="submission" date="2023-11" db="EMBL/GenBank/DDBJ databases">
        <authorList>
            <person name="Poullet M."/>
        </authorList>
    </citation>
    <scope>NUCLEOTIDE SEQUENCE</scope>
    <source>
        <strain evidence="1">E1834</strain>
    </source>
</reference>
<dbReference type="Proteomes" id="UP001497535">
    <property type="component" value="Unassembled WGS sequence"/>
</dbReference>
<evidence type="ECO:0000313" key="1">
    <source>
        <dbReference type="EMBL" id="CAK5033828.1"/>
    </source>
</evidence>
<name>A0ACB0Y649_MELEN</name>
<gene>
    <name evidence="1" type="ORF">MENTE1834_LOCUS8245</name>
</gene>
<accession>A0ACB0Y649</accession>
<organism evidence="1 2">
    <name type="scientific">Meloidogyne enterolobii</name>
    <name type="common">Root-knot nematode worm</name>
    <name type="synonym">Meloidogyne mayaguensis</name>
    <dbReference type="NCBI Taxonomy" id="390850"/>
    <lineage>
        <taxon>Eukaryota</taxon>
        <taxon>Metazoa</taxon>
        <taxon>Ecdysozoa</taxon>
        <taxon>Nematoda</taxon>
        <taxon>Chromadorea</taxon>
        <taxon>Rhabditida</taxon>
        <taxon>Tylenchina</taxon>
        <taxon>Tylenchomorpha</taxon>
        <taxon>Tylenchoidea</taxon>
        <taxon>Meloidogynidae</taxon>
        <taxon>Meloidogyninae</taxon>
        <taxon>Meloidogyne</taxon>
    </lineage>
</organism>
<dbReference type="EMBL" id="CAVMJV010000007">
    <property type="protein sequence ID" value="CAK5033828.1"/>
    <property type="molecule type" value="Genomic_DNA"/>
</dbReference>
<sequence length="103" mass="12424">MREYDNKIKNNLDILEKKNKCTGKKNKVIYPSEDTQKKLIENYLGKNEKFRDAIKMTKNLNIKRLFDRIEDEEYKVNVNKMIVCPSSVVNFKKEKLNRERHIM</sequence>